<dbReference type="GO" id="GO:0003700">
    <property type="term" value="F:DNA-binding transcription factor activity"/>
    <property type="evidence" value="ECO:0007669"/>
    <property type="project" value="InterPro"/>
</dbReference>
<dbReference type="Proteomes" id="UP000029481">
    <property type="component" value="Chromosome"/>
</dbReference>
<dbReference type="RefSeq" id="WP_038479619.1">
    <property type="nucleotide sequence ID" value="NZ_CP009451.1"/>
</dbReference>
<dbReference type="SUPFAM" id="SSF53850">
    <property type="entry name" value="Periplasmic binding protein-like II"/>
    <property type="match status" value="1"/>
</dbReference>
<dbReference type="GO" id="GO:0006351">
    <property type="term" value="P:DNA-templated transcription"/>
    <property type="evidence" value="ECO:0007669"/>
    <property type="project" value="TreeGrafter"/>
</dbReference>
<dbReference type="PANTHER" id="PTHR30537:SF35">
    <property type="entry name" value="TRANSCRIPTIONAL REGULATORY PROTEIN"/>
    <property type="match status" value="1"/>
</dbReference>
<comment type="similarity">
    <text evidence="1">Belongs to the LysR transcriptional regulatory family.</text>
</comment>
<dbReference type="InterPro" id="IPR000847">
    <property type="entry name" value="LysR_HTH_N"/>
</dbReference>
<organism evidence="6 7">
    <name type="scientific">Cedecea neteri</name>
    <dbReference type="NCBI Taxonomy" id="158822"/>
    <lineage>
        <taxon>Bacteria</taxon>
        <taxon>Pseudomonadati</taxon>
        <taxon>Pseudomonadota</taxon>
        <taxon>Gammaproteobacteria</taxon>
        <taxon>Enterobacterales</taxon>
        <taxon>Enterobacteriaceae</taxon>
        <taxon>Cedecea</taxon>
    </lineage>
</organism>
<dbReference type="FunFam" id="1.10.10.10:FF:000001">
    <property type="entry name" value="LysR family transcriptional regulator"/>
    <property type="match status" value="1"/>
</dbReference>
<evidence type="ECO:0000256" key="3">
    <source>
        <dbReference type="ARBA" id="ARBA00023125"/>
    </source>
</evidence>
<gene>
    <name evidence="6" type="ORF">JT31_17060</name>
</gene>
<dbReference type="Pfam" id="PF00126">
    <property type="entry name" value="HTH_1"/>
    <property type="match status" value="1"/>
</dbReference>
<keyword evidence="2" id="KW-0805">Transcription regulation</keyword>
<dbReference type="InterPro" id="IPR005119">
    <property type="entry name" value="LysR_subst-bd"/>
</dbReference>
<dbReference type="InterPro" id="IPR036390">
    <property type="entry name" value="WH_DNA-bd_sf"/>
</dbReference>
<accession>A0A089Q4Q5</accession>
<dbReference type="PROSITE" id="PS50931">
    <property type="entry name" value="HTH_LYSR"/>
    <property type="match status" value="1"/>
</dbReference>
<dbReference type="Gene3D" id="1.10.10.10">
    <property type="entry name" value="Winged helix-like DNA-binding domain superfamily/Winged helix DNA-binding domain"/>
    <property type="match status" value="1"/>
</dbReference>
<dbReference type="OrthoDB" id="8885940at2"/>
<protein>
    <submittedName>
        <fullName evidence="6">LysR family transcriptional regulator</fullName>
    </submittedName>
</protein>
<reference evidence="6 7" key="1">
    <citation type="submission" date="2014-09" db="EMBL/GenBank/DDBJ databases">
        <title>Cedecea neteri SSMD04 Genome Sequencing.</title>
        <authorList>
            <person name="Tan J.-Y."/>
        </authorList>
    </citation>
    <scope>NUCLEOTIDE SEQUENCE [LARGE SCALE GENOMIC DNA]</scope>
    <source>
        <strain evidence="6 7">SSMD04</strain>
    </source>
</reference>
<dbReference type="InterPro" id="IPR058163">
    <property type="entry name" value="LysR-type_TF_proteobact-type"/>
</dbReference>
<keyword evidence="7" id="KW-1185">Reference proteome</keyword>
<keyword evidence="4" id="KW-0804">Transcription</keyword>
<evidence type="ECO:0000259" key="5">
    <source>
        <dbReference type="PROSITE" id="PS50931"/>
    </source>
</evidence>
<dbReference type="InterPro" id="IPR036388">
    <property type="entry name" value="WH-like_DNA-bd_sf"/>
</dbReference>
<dbReference type="EMBL" id="CP009451">
    <property type="protein sequence ID" value="AIR06256.1"/>
    <property type="molecule type" value="Genomic_DNA"/>
</dbReference>
<dbReference type="KEGG" id="cnt:JT31_17060"/>
<dbReference type="Pfam" id="PF03466">
    <property type="entry name" value="LysR_substrate"/>
    <property type="match status" value="1"/>
</dbReference>
<sequence length="310" mass="34991">MKDLSQINARSIRLFLAVISEGSFSEVARQENLSPSSVSRTVIQLEQSLETQLLYRNTRAVAATDAGNIYAAAFREMLSQLEQAQTQIGERRQQPGGVFRFNAPVSFGLRHIAPWIAELSERYPALRLELNLTDNYIDPLADGTDLLLRIAPVQDSSLHGRFITRQRAYLVASPAYLERYGLPQTPEDLHGHRLLAYRGLMGLQRWYFTKGEEKLQLLPEPKIVSGNAEMLVKAAEDGAGIVLFPDWQISDSLRTQRLIPLMTDYTASYSATDHSLYMLYPGGRFPSLNTRTVIDFFMGKFGSPPYWQDV</sequence>
<dbReference type="Gene3D" id="3.40.190.290">
    <property type="match status" value="1"/>
</dbReference>
<name>A0A089Q4Q5_9ENTR</name>
<feature type="domain" description="HTH lysR-type" evidence="5">
    <location>
        <begin position="7"/>
        <end position="64"/>
    </location>
</feature>
<keyword evidence="3" id="KW-0238">DNA-binding</keyword>
<dbReference type="CDD" id="cd08422">
    <property type="entry name" value="PBP2_CrgA_like"/>
    <property type="match status" value="1"/>
</dbReference>
<dbReference type="SUPFAM" id="SSF46785">
    <property type="entry name" value="Winged helix' DNA-binding domain"/>
    <property type="match status" value="1"/>
</dbReference>
<evidence type="ECO:0000256" key="1">
    <source>
        <dbReference type="ARBA" id="ARBA00009437"/>
    </source>
</evidence>
<evidence type="ECO:0000256" key="4">
    <source>
        <dbReference type="ARBA" id="ARBA00023163"/>
    </source>
</evidence>
<dbReference type="GO" id="GO:0043565">
    <property type="term" value="F:sequence-specific DNA binding"/>
    <property type="evidence" value="ECO:0007669"/>
    <property type="project" value="TreeGrafter"/>
</dbReference>
<dbReference type="PANTHER" id="PTHR30537">
    <property type="entry name" value="HTH-TYPE TRANSCRIPTIONAL REGULATOR"/>
    <property type="match status" value="1"/>
</dbReference>
<proteinExistence type="inferred from homology"/>
<evidence type="ECO:0000256" key="2">
    <source>
        <dbReference type="ARBA" id="ARBA00023015"/>
    </source>
</evidence>
<evidence type="ECO:0000313" key="7">
    <source>
        <dbReference type="Proteomes" id="UP000029481"/>
    </source>
</evidence>
<dbReference type="AlphaFoldDB" id="A0A089Q4Q5"/>
<evidence type="ECO:0000313" key="6">
    <source>
        <dbReference type="EMBL" id="AIR06256.1"/>
    </source>
</evidence>